<organism evidence="7 8">
    <name type="scientific">Dictyostelium purpureum</name>
    <name type="common">Slime mold</name>
    <dbReference type="NCBI Taxonomy" id="5786"/>
    <lineage>
        <taxon>Eukaryota</taxon>
        <taxon>Amoebozoa</taxon>
        <taxon>Evosea</taxon>
        <taxon>Eumycetozoa</taxon>
        <taxon>Dictyostelia</taxon>
        <taxon>Dictyosteliales</taxon>
        <taxon>Dictyosteliaceae</taxon>
        <taxon>Dictyostelium</taxon>
    </lineage>
</organism>
<accession>F0ZVK7</accession>
<keyword evidence="5" id="KW-0325">Glycoprotein</keyword>
<dbReference type="eggNOG" id="ENOG502QVPP">
    <property type="taxonomic scope" value="Eukaryota"/>
</dbReference>
<dbReference type="Proteomes" id="UP000001064">
    <property type="component" value="Unassembled WGS sequence"/>
</dbReference>
<evidence type="ECO:0000256" key="1">
    <source>
        <dbReference type="ARBA" id="ARBA00004613"/>
    </source>
</evidence>
<proteinExistence type="inferred from homology"/>
<dbReference type="OrthoDB" id="17046at2759"/>
<evidence type="ECO:0000313" key="7">
    <source>
        <dbReference type="EMBL" id="EGC32033.1"/>
    </source>
</evidence>
<keyword evidence="8" id="KW-1185">Reference proteome</keyword>
<evidence type="ECO:0000256" key="2">
    <source>
        <dbReference type="ARBA" id="ARBA00009122"/>
    </source>
</evidence>
<gene>
    <name evidence="7" type="ORF">DICPUDRAFT_82122</name>
</gene>
<keyword evidence="3" id="KW-0964">Secreted</keyword>
<dbReference type="RefSeq" id="XP_003291451.1">
    <property type="nucleotide sequence ID" value="XM_003291403.1"/>
</dbReference>
<name>F0ZVK7_DICPU</name>
<feature type="chain" id="PRO_5003261993" description="Phospholipase B-like" evidence="6">
    <location>
        <begin position="19"/>
        <end position="327"/>
    </location>
</feature>
<sequence>MKLNTFFLIIIFIKLVNSNEYIYGADNKNDIKVIDPFNYDSRENIIFKRIIDNTHLDVFGDDNMNNPFHGLQFLLIWQNQTGRLYTSKNDPIIKNYSWWGCMNYYFSVVPYLSANKFNLVPHLDFKFTFKNNSLFCSKYEECDKRMMKIWDDYFGTISKIKNNNETKSYSAEELLSKMWRGHQIGVEMGSKAFKQIHENSLSKPEMILSNGWLAFVEFLLTLNLNTNKTNIFSLQKSLPHRVLNDNDIYPPSIKDFTYDQKTFTSMIYTMHYISINKTIYNITLKFLQMVSSNENCRLLINNNINSFLNFPFSSILIVLIKIITNTC</sequence>
<evidence type="ECO:0000313" key="8">
    <source>
        <dbReference type="Proteomes" id="UP000001064"/>
    </source>
</evidence>
<keyword evidence="4 6" id="KW-0732">Signal</keyword>
<evidence type="ECO:0000256" key="5">
    <source>
        <dbReference type="ARBA" id="ARBA00023180"/>
    </source>
</evidence>
<dbReference type="VEuPathDB" id="AmoebaDB:DICPUDRAFT_82122"/>
<dbReference type="GeneID" id="10507627"/>
<comment type="similarity">
    <text evidence="2">Belongs to the LEG1 family.</text>
</comment>
<dbReference type="InParanoid" id="F0ZVK7"/>
<dbReference type="GO" id="GO:0005615">
    <property type="term" value="C:extracellular space"/>
    <property type="evidence" value="ECO:0000318"/>
    <property type="project" value="GO_Central"/>
</dbReference>
<evidence type="ECO:0008006" key="9">
    <source>
        <dbReference type="Google" id="ProtNLM"/>
    </source>
</evidence>
<dbReference type="PANTHER" id="PTHR18820">
    <property type="entry name" value="LEG1"/>
    <property type="match status" value="1"/>
</dbReference>
<feature type="signal peptide" evidence="6">
    <location>
        <begin position="1"/>
        <end position="18"/>
    </location>
</feature>
<protein>
    <recommendedName>
        <fullName evidence="9">Phospholipase B-like</fullName>
    </recommendedName>
</protein>
<dbReference type="OMA" id="PKLMDDW"/>
<dbReference type="AlphaFoldDB" id="F0ZVK7"/>
<dbReference type="EMBL" id="GL871216">
    <property type="protein sequence ID" value="EGC32033.1"/>
    <property type="molecule type" value="Genomic_DNA"/>
</dbReference>
<evidence type="ECO:0000256" key="6">
    <source>
        <dbReference type="SAM" id="SignalP"/>
    </source>
</evidence>
<evidence type="ECO:0000256" key="4">
    <source>
        <dbReference type="ARBA" id="ARBA00022729"/>
    </source>
</evidence>
<dbReference type="KEGG" id="dpp:DICPUDRAFT_82122"/>
<comment type="subcellular location">
    <subcellularLocation>
        <location evidence="1">Secreted</location>
    </subcellularLocation>
</comment>
<dbReference type="Pfam" id="PF05612">
    <property type="entry name" value="Leg1"/>
    <property type="match status" value="1"/>
</dbReference>
<evidence type="ECO:0000256" key="3">
    <source>
        <dbReference type="ARBA" id="ARBA00022525"/>
    </source>
</evidence>
<dbReference type="InterPro" id="IPR008499">
    <property type="entry name" value="Leg1"/>
</dbReference>
<dbReference type="PANTHER" id="PTHR18820:SF1">
    <property type="entry name" value="PROTEIN LEG1 HOMOLOG"/>
    <property type="match status" value="1"/>
</dbReference>
<reference evidence="8" key="1">
    <citation type="journal article" date="2011" name="Genome Biol.">
        <title>Comparative genomics of the social amoebae Dictyostelium discoideum and Dictyostelium purpureum.</title>
        <authorList>
            <consortium name="US DOE Joint Genome Institute (JGI-PGF)"/>
            <person name="Sucgang R."/>
            <person name="Kuo A."/>
            <person name="Tian X."/>
            <person name="Salerno W."/>
            <person name="Parikh A."/>
            <person name="Feasley C.L."/>
            <person name="Dalin E."/>
            <person name="Tu H."/>
            <person name="Huang E."/>
            <person name="Barry K."/>
            <person name="Lindquist E."/>
            <person name="Shapiro H."/>
            <person name="Bruce D."/>
            <person name="Schmutz J."/>
            <person name="Salamov A."/>
            <person name="Fey P."/>
            <person name="Gaudet P."/>
            <person name="Anjard C."/>
            <person name="Babu M.M."/>
            <person name="Basu S."/>
            <person name="Bushmanova Y."/>
            <person name="van der Wel H."/>
            <person name="Katoh-Kurasawa M."/>
            <person name="Dinh C."/>
            <person name="Coutinho P.M."/>
            <person name="Saito T."/>
            <person name="Elias M."/>
            <person name="Schaap P."/>
            <person name="Kay R.R."/>
            <person name="Henrissat B."/>
            <person name="Eichinger L."/>
            <person name="Rivero F."/>
            <person name="Putnam N.H."/>
            <person name="West C.M."/>
            <person name="Loomis W.F."/>
            <person name="Chisholm R.L."/>
            <person name="Shaulsky G."/>
            <person name="Strassmann J.E."/>
            <person name="Queller D.C."/>
            <person name="Kuspa A."/>
            <person name="Grigoriev I.V."/>
        </authorList>
    </citation>
    <scope>NUCLEOTIDE SEQUENCE [LARGE SCALE GENOMIC DNA]</scope>
    <source>
        <strain evidence="8">QSDP1</strain>
    </source>
</reference>